<proteinExistence type="inferred from homology"/>
<evidence type="ECO:0000313" key="15">
    <source>
        <dbReference type="Proteomes" id="UP000064249"/>
    </source>
</evidence>
<evidence type="ECO:0000256" key="11">
    <source>
        <dbReference type="RuleBase" id="RU000639"/>
    </source>
</evidence>
<dbReference type="EMBL" id="LGFU01000011">
    <property type="protein sequence ID" value="KUK46704.1"/>
    <property type="molecule type" value="Genomic_DNA"/>
</dbReference>
<dbReference type="InterPro" id="IPR013805">
    <property type="entry name" value="GrpE_CC"/>
</dbReference>
<dbReference type="CDD" id="cd00446">
    <property type="entry name" value="GrpE"/>
    <property type="match status" value="1"/>
</dbReference>
<evidence type="ECO:0000256" key="6">
    <source>
        <dbReference type="ARBA" id="ARBA00023186"/>
    </source>
</evidence>
<feature type="region of interest" description="Disordered" evidence="13">
    <location>
        <begin position="23"/>
        <end position="47"/>
    </location>
</feature>
<dbReference type="SUPFAM" id="SSF58014">
    <property type="entry name" value="Coiled-coil domain of nucleotide exchange factor GrpE"/>
    <property type="match status" value="1"/>
</dbReference>
<evidence type="ECO:0000256" key="7">
    <source>
        <dbReference type="ARBA" id="ARBA00053401"/>
    </source>
</evidence>
<dbReference type="GO" id="GO:0006457">
    <property type="term" value="P:protein folding"/>
    <property type="evidence" value="ECO:0007669"/>
    <property type="project" value="InterPro"/>
</dbReference>
<evidence type="ECO:0000256" key="13">
    <source>
        <dbReference type="SAM" id="MobiDB-lite"/>
    </source>
</evidence>
<evidence type="ECO:0000256" key="10">
    <source>
        <dbReference type="HAMAP-Rule" id="MF_01151"/>
    </source>
</evidence>
<dbReference type="Pfam" id="PF01025">
    <property type="entry name" value="GrpE"/>
    <property type="match status" value="1"/>
</dbReference>
<dbReference type="GO" id="GO:0005737">
    <property type="term" value="C:cytoplasm"/>
    <property type="evidence" value="ECO:0007669"/>
    <property type="project" value="UniProtKB-SubCell"/>
</dbReference>
<evidence type="ECO:0000256" key="9">
    <source>
        <dbReference type="ARBA" id="ARBA00076414"/>
    </source>
</evidence>
<dbReference type="GO" id="GO:0042803">
    <property type="term" value="F:protein homodimerization activity"/>
    <property type="evidence" value="ECO:0007669"/>
    <property type="project" value="InterPro"/>
</dbReference>
<protein>
    <recommendedName>
        <fullName evidence="8 10">Protein GrpE</fullName>
    </recommendedName>
    <alternativeName>
        <fullName evidence="9 10">HSP-70 cofactor</fullName>
    </alternativeName>
</protein>
<evidence type="ECO:0000256" key="5">
    <source>
        <dbReference type="ARBA" id="ARBA00023016"/>
    </source>
</evidence>
<dbReference type="GO" id="GO:0051087">
    <property type="term" value="F:protein-folding chaperone binding"/>
    <property type="evidence" value="ECO:0007669"/>
    <property type="project" value="InterPro"/>
</dbReference>
<reference evidence="14 15" key="1">
    <citation type="journal article" date="2015" name="MBio">
        <title>Genome-Resolved Metagenomic Analysis Reveals Roles for Candidate Phyla and Other Microbial Community Members in Biogeochemical Transformations in Oil Reservoirs.</title>
        <authorList>
            <person name="Hu P."/>
            <person name="Tom L."/>
            <person name="Singh A."/>
            <person name="Thomas B.C."/>
            <person name="Baker B.J."/>
            <person name="Piceno Y.M."/>
            <person name="Andersen G.L."/>
            <person name="Banfield J.F."/>
        </authorList>
    </citation>
    <scope>NUCLEOTIDE SEQUENCE [LARGE SCALE GENOMIC DNA]</scope>
    <source>
        <strain evidence="14">46_16</strain>
    </source>
</reference>
<dbReference type="InterPro" id="IPR000740">
    <property type="entry name" value="GrpE"/>
</dbReference>
<dbReference type="SUPFAM" id="SSF51064">
    <property type="entry name" value="Head domain of nucleotide exchange factor GrpE"/>
    <property type="match status" value="1"/>
</dbReference>
<dbReference type="InterPro" id="IPR009012">
    <property type="entry name" value="GrpE_head"/>
</dbReference>
<dbReference type="GO" id="GO:0000774">
    <property type="term" value="F:adenyl-nucleotide exchange factor activity"/>
    <property type="evidence" value="ECO:0007669"/>
    <property type="project" value="InterPro"/>
</dbReference>
<sequence>MAEKEKKEKLKKEPGEEIVEIIDEIDESEKSTESSQTTETSVKEDTEEMVTIPLKSMEEQLREIDELKEKIKEYSDGWQRERADFDNYRKRVVRDRDQDKQNISVEFIKKYLAIYDDLDLAMKNAPVSEDFKQWVDGIALIIKKMHKILETEGIEPIDVGIKFFDPQFHEAISHEENPDYESGQIIEVINTGYKINNRVIRPALVRVAK</sequence>
<gene>
    <name evidence="10" type="primary">grpE</name>
    <name evidence="14" type="ORF">XD73_0408</name>
</gene>
<dbReference type="HAMAP" id="MF_01151">
    <property type="entry name" value="GrpE"/>
    <property type="match status" value="1"/>
</dbReference>
<comment type="similarity">
    <text evidence="2 10 12">Belongs to the GrpE family.</text>
</comment>
<dbReference type="FunFam" id="2.30.22.10:FF:000001">
    <property type="entry name" value="Protein GrpE"/>
    <property type="match status" value="1"/>
</dbReference>
<dbReference type="AlphaFoldDB" id="A0A101FYA0"/>
<comment type="subunit">
    <text evidence="3 10">Homodimer.</text>
</comment>
<dbReference type="PANTHER" id="PTHR21237">
    <property type="entry name" value="GRPE PROTEIN"/>
    <property type="match status" value="1"/>
</dbReference>
<dbReference type="PANTHER" id="PTHR21237:SF23">
    <property type="entry name" value="GRPE PROTEIN HOMOLOG, MITOCHONDRIAL"/>
    <property type="match status" value="1"/>
</dbReference>
<keyword evidence="5 10" id="KW-0346">Stress response</keyword>
<evidence type="ECO:0000256" key="1">
    <source>
        <dbReference type="ARBA" id="ARBA00004496"/>
    </source>
</evidence>
<dbReference type="Gene3D" id="2.30.22.10">
    <property type="entry name" value="Head domain of nucleotide exchange factor GrpE"/>
    <property type="match status" value="1"/>
</dbReference>
<dbReference type="GO" id="GO:0051082">
    <property type="term" value="F:unfolded protein binding"/>
    <property type="evidence" value="ECO:0007669"/>
    <property type="project" value="TreeGrafter"/>
</dbReference>
<evidence type="ECO:0000256" key="4">
    <source>
        <dbReference type="ARBA" id="ARBA00022490"/>
    </source>
</evidence>
<keyword evidence="4 10" id="KW-0963">Cytoplasm</keyword>
<organism evidence="14 15">
    <name type="scientific">Anaerolinea thermophila</name>
    <dbReference type="NCBI Taxonomy" id="167964"/>
    <lineage>
        <taxon>Bacteria</taxon>
        <taxon>Bacillati</taxon>
        <taxon>Chloroflexota</taxon>
        <taxon>Anaerolineae</taxon>
        <taxon>Anaerolineales</taxon>
        <taxon>Anaerolineaceae</taxon>
        <taxon>Anaerolinea</taxon>
    </lineage>
</organism>
<keyword evidence="6 10" id="KW-0143">Chaperone</keyword>
<comment type="caution">
    <text evidence="14">The sequence shown here is derived from an EMBL/GenBank/DDBJ whole genome shotgun (WGS) entry which is preliminary data.</text>
</comment>
<name>A0A101FYA0_9CHLR</name>
<evidence type="ECO:0000256" key="2">
    <source>
        <dbReference type="ARBA" id="ARBA00009054"/>
    </source>
</evidence>
<dbReference type="Proteomes" id="UP000064249">
    <property type="component" value="Unassembled WGS sequence"/>
</dbReference>
<dbReference type="PRINTS" id="PR00773">
    <property type="entry name" value="GRPEPROTEIN"/>
</dbReference>
<evidence type="ECO:0000256" key="3">
    <source>
        <dbReference type="ARBA" id="ARBA00011738"/>
    </source>
</evidence>
<evidence type="ECO:0000256" key="12">
    <source>
        <dbReference type="RuleBase" id="RU004478"/>
    </source>
</evidence>
<comment type="subcellular location">
    <subcellularLocation>
        <location evidence="1 10">Cytoplasm</location>
    </subcellularLocation>
</comment>
<evidence type="ECO:0000313" key="14">
    <source>
        <dbReference type="EMBL" id="KUK46704.1"/>
    </source>
</evidence>
<dbReference type="PROSITE" id="PS01071">
    <property type="entry name" value="GRPE"/>
    <property type="match status" value="1"/>
</dbReference>
<comment type="function">
    <text evidence="7 10 11">Participates actively in the response to hyperosmotic and heat shock by preventing the aggregation of stress-denatured proteins, in association with DnaK and GrpE. It is the nucleotide exchange factor for DnaK and may function as a thermosensor. Unfolded proteins bind initially to DnaJ; upon interaction with the DnaJ-bound protein, DnaK hydrolyzes its bound ATP, resulting in the formation of a stable complex. GrpE releases ADP from DnaK; ATP binding to DnaK triggers the release of the substrate protein, thus completing the reaction cycle. Several rounds of ATP-dependent interactions between DnaJ, DnaK and GrpE are required for fully efficient folding.</text>
</comment>
<accession>A0A101FYA0</accession>
<evidence type="ECO:0000256" key="8">
    <source>
        <dbReference type="ARBA" id="ARBA00072274"/>
    </source>
</evidence>
<dbReference type="Gene3D" id="3.90.20.20">
    <property type="match status" value="1"/>
</dbReference>